<dbReference type="AlphaFoldDB" id="A0AAW9QEN9"/>
<sequence>MNDALLLNVVDDALTYCPTNLGHVQIHAEWYCSGVQVGPDISYFDVSGGRIKDGLAVDKRSSINRRLEMFFGDNSLENHGILLQDGATANYFMMRIWPNRKYELDIRCDRDLDRRRQELLRAELSPAEFDEYLRETEEYLARRRQRMDRKAGEISEHKPLVLRESDERPTPPQLFSAIVQQVQQDAPADWQELVIDGEVWTEPNAQGKPQTHIDAHFWARTADGQLRQVNPKNVFGPMNALQALQGCWFKDDGTPWRRIRITFAQGASSVDVDYEQPGPPPATA</sequence>
<proteinExistence type="predicted"/>
<evidence type="ECO:0000313" key="2">
    <source>
        <dbReference type="Proteomes" id="UP001336250"/>
    </source>
</evidence>
<comment type="caution">
    <text evidence="1">The sequence shown here is derived from an EMBL/GenBank/DDBJ whole genome shotgun (WGS) entry which is preliminary data.</text>
</comment>
<keyword evidence="2" id="KW-1185">Reference proteome</keyword>
<organism evidence="1 2">
    <name type="scientific">Aquincola agrisoli</name>
    <dbReference type="NCBI Taxonomy" id="3119538"/>
    <lineage>
        <taxon>Bacteria</taxon>
        <taxon>Pseudomonadati</taxon>
        <taxon>Pseudomonadota</taxon>
        <taxon>Betaproteobacteria</taxon>
        <taxon>Burkholderiales</taxon>
        <taxon>Sphaerotilaceae</taxon>
        <taxon>Aquincola</taxon>
    </lineage>
</organism>
<gene>
    <name evidence="1" type="ORF">V4F39_17225</name>
</gene>
<reference evidence="1 2" key="1">
    <citation type="submission" date="2024-02" db="EMBL/GenBank/DDBJ databases">
        <title>Genome sequence of Aquincola sp. MAHUQ-54.</title>
        <authorList>
            <person name="Huq M.A."/>
        </authorList>
    </citation>
    <scope>NUCLEOTIDE SEQUENCE [LARGE SCALE GENOMIC DNA]</scope>
    <source>
        <strain evidence="1 2">MAHUQ-54</strain>
    </source>
</reference>
<accession>A0AAW9QEN9</accession>
<evidence type="ECO:0000313" key="1">
    <source>
        <dbReference type="EMBL" id="MEF7615660.1"/>
    </source>
</evidence>
<dbReference type="RefSeq" id="WP_332290965.1">
    <property type="nucleotide sequence ID" value="NZ_JAZIBG010000036.1"/>
</dbReference>
<name>A0AAW9QEN9_9BURK</name>
<dbReference type="Proteomes" id="UP001336250">
    <property type="component" value="Unassembled WGS sequence"/>
</dbReference>
<dbReference type="EMBL" id="JAZIBG010000036">
    <property type="protein sequence ID" value="MEF7615660.1"/>
    <property type="molecule type" value="Genomic_DNA"/>
</dbReference>
<protein>
    <submittedName>
        <fullName evidence="1">Uncharacterized protein</fullName>
    </submittedName>
</protein>